<dbReference type="SUPFAM" id="SSF50978">
    <property type="entry name" value="WD40 repeat-like"/>
    <property type="match status" value="1"/>
</dbReference>
<sequence length="396" mass="42710">MRTAKLLATGDLGLPPDSYIYALRPAGNAALAALSSDNSIRTFDRSSLKLRPDGLIQNAHDSVTCLENWDDEGNVLATSGRDGVVRFWDRRTRKAVMQFENQKPHPLSALTTHAATSLLITGAELQKDPPGDAPIHAWDTRSPAAPRLSLLESHTDTITELALHPEQPSALLSASTDGLVSIFDLRQADEDDALRAVLNHRSAVHHAGWLGSAASSSSGSGRDVWVFGTDETLGFYRVDDSEDDSSQNNATAQSEIKPVSIGDVREKLGCEYVVNVYRSLSSGTHVVAAGNTTSQHLDLLPLQPPASADDSPLAYSCVTTDPRALRLPGAHGDEIVRDVWVDENSGTLFSCGEDGKVRAWDGGEGGGAGGAKEERKAHRKEKKREKDKGKERFKPY</sequence>
<keyword evidence="1 3" id="KW-0853">WD repeat</keyword>
<feature type="repeat" description="WD" evidence="3">
    <location>
        <begin position="151"/>
        <end position="193"/>
    </location>
</feature>
<dbReference type="InterPro" id="IPR015943">
    <property type="entry name" value="WD40/YVTN_repeat-like_dom_sf"/>
</dbReference>
<evidence type="ECO:0000256" key="1">
    <source>
        <dbReference type="ARBA" id="ARBA00022574"/>
    </source>
</evidence>
<feature type="region of interest" description="Disordered" evidence="4">
    <location>
        <begin position="358"/>
        <end position="396"/>
    </location>
</feature>
<accession>A0ABR1XY98</accession>
<dbReference type="PANTHER" id="PTHR22889:SF0">
    <property type="entry name" value="WD REPEAT-CONTAINING PROTEIN 89"/>
    <property type="match status" value="1"/>
</dbReference>
<dbReference type="InterPro" id="IPR039328">
    <property type="entry name" value="WDR89"/>
</dbReference>
<dbReference type="Gene3D" id="2.130.10.10">
    <property type="entry name" value="YVTN repeat-like/Quinoprotein amine dehydrogenase"/>
    <property type="match status" value="2"/>
</dbReference>
<protein>
    <submittedName>
        <fullName evidence="5">WD domain protein</fullName>
    </submittedName>
</protein>
<proteinExistence type="predicted"/>
<name>A0ABR1XY98_9PEZI</name>
<dbReference type="InterPro" id="IPR036322">
    <property type="entry name" value="WD40_repeat_dom_sf"/>
</dbReference>
<comment type="caution">
    <text evidence="5">The sequence shown here is derived from an EMBL/GenBank/DDBJ whole genome shotgun (WGS) entry which is preliminary data.</text>
</comment>
<feature type="repeat" description="WD" evidence="3">
    <location>
        <begin position="57"/>
        <end position="98"/>
    </location>
</feature>
<dbReference type="PROSITE" id="PS50294">
    <property type="entry name" value="WD_REPEATS_REGION"/>
    <property type="match status" value="2"/>
</dbReference>
<reference evidence="5 6" key="1">
    <citation type="journal article" date="2022" name="G3 (Bethesda)">
        <title>Enemy or ally: a genomic approach to elucidate the lifestyle of Phyllosticta citrichinaensis.</title>
        <authorList>
            <person name="Buijs V.A."/>
            <person name="Groenewald J.Z."/>
            <person name="Haridas S."/>
            <person name="LaButti K.M."/>
            <person name="Lipzen A."/>
            <person name="Martin F.M."/>
            <person name="Barry K."/>
            <person name="Grigoriev I.V."/>
            <person name="Crous P.W."/>
            <person name="Seidl M.F."/>
        </authorList>
    </citation>
    <scope>NUCLEOTIDE SEQUENCE [LARGE SCALE GENOMIC DNA]</scope>
    <source>
        <strain evidence="5 6">CBS 129764</strain>
    </source>
</reference>
<dbReference type="EMBL" id="JBBWUH010000003">
    <property type="protein sequence ID" value="KAK8173302.1"/>
    <property type="molecule type" value="Genomic_DNA"/>
</dbReference>
<evidence type="ECO:0000256" key="2">
    <source>
        <dbReference type="ARBA" id="ARBA00022737"/>
    </source>
</evidence>
<keyword evidence="2" id="KW-0677">Repeat</keyword>
<gene>
    <name evidence="5" type="ORF">IWX90DRAFT_464601</name>
</gene>
<feature type="compositionally biased region" description="Basic and acidic residues" evidence="4">
    <location>
        <begin position="384"/>
        <end position="396"/>
    </location>
</feature>
<evidence type="ECO:0000256" key="3">
    <source>
        <dbReference type="PROSITE-ProRule" id="PRU00221"/>
    </source>
</evidence>
<dbReference type="SMART" id="SM00320">
    <property type="entry name" value="WD40"/>
    <property type="match status" value="4"/>
</dbReference>
<organism evidence="5 6">
    <name type="scientific">Phyllosticta citrichinensis</name>
    <dbReference type="NCBI Taxonomy" id="1130410"/>
    <lineage>
        <taxon>Eukaryota</taxon>
        <taxon>Fungi</taxon>
        <taxon>Dikarya</taxon>
        <taxon>Ascomycota</taxon>
        <taxon>Pezizomycotina</taxon>
        <taxon>Dothideomycetes</taxon>
        <taxon>Dothideomycetes incertae sedis</taxon>
        <taxon>Botryosphaeriales</taxon>
        <taxon>Phyllostictaceae</taxon>
        <taxon>Phyllosticta</taxon>
    </lineage>
</organism>
<keyword evidence="6" id="KW-1185">Reference proteome</keyword>
<dbReference type="PANTHER" id="PTHR22889">
    <property type="entry name" value="WD REPEAT-CONTAINING PROTEIN 89"/>
    <property type="match status" value="1"/>
</dbReference>
<dbReference type="Pfam" id="PF00400">
    <property type="entry name" value="WD40"/>
    <property type="match status" value="3"/>
</dbReference>
<dbReference type="Proteomes" id="UP001456524">
    <property type="component" value="Unassembled WGS sequence"/>
</dbReference>
<dbReference type="InterPro" id="IPR001680">
    <property type="entry name" value="WD40_rpt"/>
</dbReference>
<evidence type="ECO:0000313" key="5">
    <source>
        <dbReference type="EMBL" id="KAK8173302.1"/>
    </source>
</evidence>
<evidence type="ECO:0000313" key="6">
    <source>
        <dbReference type="Proteomes" id="UP001456524"/>
    </source>
</evidence>
<evidence type="ECO:0000256" key="4">
    <source>
        <dbReference type="SAM" id="MobiDB-lite"/>
    </source>
</evidence>
<dbReference type="PROSITE" id="PS50082">
    <property type="entry name" value="WD_REPEATS_2"/>
    <property type="match status" value="2"/>
</dbReference>